<dbReference type="Pfam" id="PF00795">
    <property type="entry name" value="CN_hydrolase"/>
    <property type="match status" value="1"/>
</dbReference>
<proteinExistence type="predicted"/>
<sequence>MSRLKVGLAQFRSKPLEVDGNFRTAESYIRAAAGQGCDLVVLPEYHLTSWAASDDDFGRASRYSESFVPRYQDLARTLDISIVPGTICYSHDEPASSSSTTTTTTTTAHRFRNVAHFIAAGTGEIRGTYQKRNLWRTERDDLVAGTEPHRSFDTGLVDDDGRPIRAGLLICWDLAFPEAFRQLAADGADVVIIPSYWFLDDAGSQGLALNLQSERVFLESAVTLRAFENTAAVIFCNSGGFSGVGMPFLGRLGASDEDEGLQVIDLDLGVLKKAEDWYRIRTDLTSDDWRYR</sequence>
<dbReference type="GeneID" id="55969619"/>
<dbReference type="InterPro" id="IPR050345">
    <property type="entry name" value="Aliph_Amidase/BUP"/>
</dbReference>
<dbReference type="InterPro" id="IPR003010">
    <property type="entry name" value="C-N_Hydrolase"/>
</dbReference>
<dbReference type="SUPFAM" id="SSF56317">
    <property type="entry name" value="Carbon-nitrogen hydrolase"/>
    <property type="match status" value="1"/>
</dbReference>
<accession>A0A9P4YQ50</accession>
<dbReference type="Proteomes" id="UP000749293">
    <property type="component" value="Unassembled WGS sequence"/>
</dbReference>
<dbReference type="InterPro" id="IPR036526">
    <property type="entry name" value="C-N_Hydrolase_sf"/>
</dbReference>
<dbReference type="PROSITE" id="PS50263">
    <property type="entry name" value="CN_HYDROLASE"/>
    <property type="match status" value="1"/>
</dbReference>
<reference evidence="3" key="1">
    <citation type="submission" date="2020-03" db="EMBL/GenBank/DDBJ databases">
        <title>Site-based positive gene gene selection in Geosmithia morbida across the United States reveals a broad range of putative effectors and factors for local host and environmental adapation.</title>
        <authorList>
            <person name="Onufrak A."/>
            <person name="Murdoch R.W."/>
            <person name="Gazis R."/>
            <person name="Huff M."/>
            <person name="Staton M."/>
            <person name="Klingeman W."/>
            <person name="Hadziabdic D."/>
        </authorList>
    </citation>
    <scope>NUCLEOTIDE SEQUENCE</scope>
    <source>
        <strain evidence="3">1262</strain>
    </source>
</reference>
<evidence type="ECO:0000259" key="2">
    <source>
        <dbReference type="PROSITE" id="PS50263"/>
    </source>
</evidence>
<name>A0A9P4YQ50_9HYPO</name>
<dbReference type="Gene3D" id="3.60.110.10">
    <property type="entry name" value="Carbon-nitrogen hydrolase"/>
    <property type="match status" value="1"/>
</dbReference>
<evidence type="ECO:0000256" key="1">
    <source>
        <dbReference type="ARBA" id="ARBA00022801"/>
    </source>
</evidence>
<feature type="domain" description="CN hydrolase" evidence="2">
    <location>
        <begin position="4"/>
        <end position="268"/>
    </location>
</feature>
<dbReference type="EMBL" id="JAANYQ010000019">
    <property type="protein sequence ID" value="KAF4119980.1"/>
    <property type="molecule type" value="Genomic_DNA"/>
</dbReference>
<keyword evidence="1 3" id="KW-0378">Hydrolase</keyword>
<gene>
    <name evidence="3" type="ORF">GMORB2_3391</name>
</gene>
<comment type="caution">
    <text evidence="3">The sequence shown here is derived from an EMBL/GenBank/DDBJ whole genome shotgun (WGS) entry which is preliminary data.</text>
</comment>
<dbReference type="AlphaFoldDB" id="A0A9P4YQ50"/>
<dbReference type="OrthoDB" id="412018at2759"/>
<organism evidence="3 4">
    <name type="scientific">Geosmithia morbida</name>
    <dbReference type="NCBI Taxonomy" id="1094350"/>
    <lineage>
        <taxon>Eukaryota</taxon>
        <taxon>Fungi</taxon>
        <taxon>Dikarya</taxon>
        <taxon>Ascomycota</taxon>
        <taxon>Pezizomycotina</taxon>
        <taxon>Sordariomycetes</taxon>
        <taxon>Hypocreomycetidae</taxon>
        <taxon>Hypocreales</taxon>
        <taxon>Bionectriaceae</taxon>
        <taxon>Geosmithia</taxon>
    </lineage>
</organism>
<dbReference type="PANTHER" id="PTHR43674:SF16">
    <property type="entry name" value="CARBON-NITROGEN FAMILY, PUTATIVE (AFU_ORTHOLOGUE AFUA_5G02350)-RELATED"/>
    <property type="match status" value="1"/>
</dbReference>
<dbReference type="GO" id="GO:0016811">
    <property type="term" value="F:hydrolase activity, acting on carbon-nitrogen (but not peptide) bonds, in linear amides"/>
    <property type="evidence" value="ECO:0007669"/>
    <property type="project" value="TreeGrafter"/>
</dbReference>
<dbReference type="CDD" id="cd07197">
    <property type="entry name" value="nitrilase"/>
    <property type="match status" value="1"/>
</dbReference>
<protein>
    <submittedName>
        <fullName evidence="3">Carbon-nitrogen hydrolase</fullName>
    </submittedName>
</protein>
<keyword evidence="4" id="KW-1185">Reference proteome</keyword>
<dbReference type="RefSeq" id="XP_035318632.1">
    <property type="nucleotide sequence ID" value="XM_035465367.1"/>
</dbReference>
<evidence type="ECO:0000313" key="3">
    <source>
        <dbReference type="EMBL" id="KAF4119980.1"/>
    </source>
</evidence>
<dbReference type="PANTHER" id="PTHR43674">
    <property type="entry name" value="NITRILASE C965.09-RELATED"/>
    <property type="match status" value="1"/>
</dbReference>
<evidence type="ECO:0000313" key="4">
    <source>
        <dbReference type="Proteomes" id="UP000749293"/>
    </source>
</evidence>